<sequence>MNMTPDQLDSVYITLCETADSAGEADESEFLTRLVLLLALDVGDPEVIRRRINEARMPVAARRTG</sequence>
<dbReference type="EMBL" id="BAAALN010000005">
    <property type="protein sequence ID" value="GAA1236052.1"/>
    <property type="molecule type" value="Genomic_DNA"/>
</dbReference>
<gene>
    <name evidence="1" type="ORF">GCM10009676_20220</name>
</gene>
<dbReference type="RefSeq" id="WP_308292218.1">
    <property type="nucleotide sequence ID" value="NZ_BAAALN010000005.1"/>
</dbReference>
<keyword evidence="2" id="KW-1185">Reference proteome</keyword>
<organism evidence="1 2">
    <name type="scientific">Prauserella halophila</name>
    <dbReference type="NCBI Taxonomy" id="185641"/>
    <lineage>
        <taxon>Bacteria</taxon>
        <taxon>Bacillati</taxon>
        <taxon>Actinomycetota</taxon>
        <taxon>Actinomycetes</taxon>
        <taxon>Pseudonocardiales</taxon>
        <taxon>Pseudonocardiaceae</taxon>
        <taxon>Prauserella</taxon>
    </lineage>
</organism>
<evidence type="ECO:0000313" key="2">
    <source>
        <dbReference type="Proteomes" id="UP001500653"/>
    </source>
</evidence>
<protein>
    <recommendedName>
        <fullName evidence="3">DUF2783 domain-containing protein</fullName>
    </recommendedName>
</protein>
<dbReference type="Proteomes" id="UP001500653">
    <property type="component" value="Unassembled WGS sequence"/>
</dbReference>
<name>A0ABP4GT59_9PSEU</name>
<proteinExistence type="predicted"/>
<evidence type="ECO:0000313" key="1">
    <source>
        <dbReference type="EMBL" id="GAA1236052.1"/>
    </source>
</evidence>
<evidence type="ECO:0008006" key="3">
    <source>
        <dbReference type="Google" id="ProtNLM"/>
    </source>
</evidence>
<comment type="caution">
    <text evidence="1">The sequence shown here is derived from an EMBL/GenBank/DDBJ whole genome shotgun (WGS) entry which is preliminary data.</text>
</comment>
<accession>A0ABP4GT59</accession>
<reference evidence="2" key="1">
    <citation type="journal article" date="2019" name="Int. J. Syst. Evol. Microbiol.">
        <title>The Global Catalogue of Microorganisms (GCM) 10K type strain sequencing project: providing services to taxonomists for standard genome sequencing and annotation.</title>
        <authorList>
            <consortium name="The Broad Institute Genomics Platform"/>
            <consortium name="The Broad Institute Genome Sequencing Center for Infectious Disease"/>
            <person name="Wu L."/>
            <person name="Ma J."/>
        </authorList>
    </citation>
    <scope>NUCLEOTIDE SEQUENCE [LARGE SCALE GENOMIC DNA]</scope>
    <source>
        <strain evidence="2">JCM 13023</strain>
    </source>
</reference>